<reference evidence="1" key="1">
    <citation type="journal article" date="2014" name="Front. Microbiol.">
        <title>High frequency of phylogenetically diverse reductive dehalogenase-homologous genes in deep subseafloor sedimentary metagenomes.</title>
        <authorList>
            <person name="Kawai M."/>
            <person name="Futagami T."/>
            <person name="Toyoda A."/>
            <person name="Takaki Y."/>
            <person name="Nishi S."/>
            <person name="Hori S."/>
            <person name="Arai W."/>
            <person name="Tsubouchi T."/>
            <person name="Morono Y."/>
            <person name="Uchiyama I."/>
            <person name="Ito T."/>
            <person name="Fujiyama A."/>
            <person name="Inagaki F."/>
            <person name="Takami H."/>
        </authorList>
    </citation>
    <scope>NUCLEOTIDE SEQUENCE</scope>
    <source>
        <strain evidence="1">Expedition CK06-06</strain>
    </source>
</reference>
<protein>
    <submittedName>
        <fullName evidence="1">Uncharacterized protein</fullName>
    </submittedName>
</protein>
<dbReference type="AlphaFoldDB" id="X1RG42"/>
<proteinExistence type="predicted"/>
<evidence type="ECO:0000313" key="1">
    <source>
        <dbReference type="EMBL" id="GAI54549.1"/>
    </source>
</evidence>
<comment type="caution">
    <text evidence="1">The sequence shown here is derived from an EMBL/GenBank/DDBJ whole genome shotgun (WGS) entry which is preliminary data.</text>
</comment>
<sequence>TSWLTSQLDSKAFDFASSANNMAPLKFWTSK</sequence>
<feature type="non-terminal residue" evidence="1">
    <location>
        <position position="1"/>
    </location>
</feature>
<gene>
    <name evidence="1" type="ORF">S06H3_54919</name>
</gene>
<dbReference type="EMBL" id="BARV01035171">
    <property type="protein sequence ID" value="GAI54549.1"/>
    <property type="molecule type" value="Genomic_DNA"/>
</dbReference>
<organism evidence="1">
    <name type="scientific">marine sediment metagenome</name>
    <dbReference type="NCBI Taxonomy" id="412755"/>
    <lineage>
        <taxon>unclassified sequences</taxon>
        <taxon>metagenomes</taxon>
        <taxon>ecological metagenomes</taxon>
    </lineage>
</organism>
<name>X1RG42_9ZZZZ</name>
<accession>X1RG42</accession>